<dbReference type="PANTHER" id="PTHR42852">
    <property type="entry name" value="THIOL:DISULFIDE INTERCHANGE PROTEIN DSBE"/>
    <property type="match status" value="1"/>
</dbReference>
<dbReference type="Pfam" id="PF00578">
    <property type="entry name" value="AhpC-TSA"/>
    <property type="match status" value="1"/>
</dbReference>
<reference evidence="7 8" key="1">
    <citation type="submission" date="2019-04" db="EMBL/GenBank/DDBJ databases">
        <title>Niastella caeni sp. nov., isolated from activated sludge.</title>
        <authorList>
            <person name="Sheng M."/>
        </authorList>
    </citation>
    <scope>NUCLEOTIDE SEQUENCE [LARGE SCALE GENOMIC DNA]</scope>
    <source>
        <strain evidence="7 8">HX-2-15</strain>
    </source>
</reference>
<dbReference type="InterPro" id="IPR036249">
    <property type="entry name" value="Thioredoxin-like_sf"/>
</dbReference>
<dbReference type="InterPro" id="IPR000866">
    <property type="entry name" value="AhpC/TSA"/>
</dbReference>
<evidence type="ECO:0000256" key="3">
    <source>
        <dbReference type="ARBA" id="ARBA00023157"/>
    </source>
</evidence>
<keyword evidence="5" id="KW-0732">Signal</keyword>
<dbReference type="InterPro" id="IPR025380">
    <property type="entry name" value="DUF4369"/>
</dbReference>
<dbReference type="RefSeq" id="WP_136578611.1">
    <property type="nucleotide sequence ID" value="NZ_STFF01000005.1"/>
</dbReference>
<dbReference type="Pfam" id="PF14289">
    <property type="entry name" value="DUF4369"/>
    <property type="match status" value="1"/>
</dbReference>
<organism evidence="7 8">
    <name type="scientific">Niastella caeni</name>
    <dbReference type="NCBI Taxonomy" id="2569763"/>
    <lineage>
        <taxon>Bacteria</taxon>
        <taxon>Pseudomonadati</taxon>
        <taxon>Bacteroidota</taxon>
        <taxon>Chitinophagia</taxon>
        <taxon>Chitinophagales</taxon>
        <taxon>Chitinophagaceae</taxon>
        <taxon>Niastella</taxon>
    </lineage>
</organism>
<dbReference type="InterPro" id="IPR017937">
    <property type="entry name" value="Thioredoxin_CS"/>
</dbReference>
<dbReference type="CDD" id="cd02966">
    <property type="entry name" value="TlpA_like_family"/>
    <property type="match status" value="1"/>
</dbReference>
<comment type="caution">
    <text evidence="7">The sequence shown here is derived from an EMBL/GenBank/DDBJ whole genome shotgun (WGS) entry which is preliminary data.</text>
</comment>
<keyword evidence="3" id="KW-1015">Disulfide bond</keyword>
<keyword evidence="4" id="KW-0676">Redox-active center</keyword>
<dbReference type="PROSITE" id="PS00194">
    <property type="entry name" value="THIOREDOXIN_1"/>
    <property type="match status" value="1"/>
</dbReference>
<dbReference type="GO" id="GO:0030313">
    <property type="term" value="C:cell envelope"/>
    <property type="evidence" value="ECO:0007669"/>
    <property type="project" value="UniProtKB-SubCell"/>
</dbReference>
<keyword evidence="8" id="KW-1185">Reference proteome</keyword>
<feature type="signal peptide" evidence="5">
    <location>
        <begin position="1"/>
        <end position="21"/>
    </location>
</feature>
<comment type="subcellular location">
    <subcellularLocation>
        <location evidence="1">Cell envelope</location>
    </subcellularLocation>
</comment>
<evidence type="ECO:0000256" key="4">
    <source>
        <dbReference type="ARBA" id="ARBA00023284"/>
    </source>
</evidence>
<proteinExistence type="predicted"/>
<keyword evidence="2" id="KW-0201">Cytochrome c-type biogenesis</keyword>
<dbReference type="GO" id="GO:0016209">
    <property type="term" value="F:antioxidant activity"/>
    <property type="evidence" value="ECO:0007669"/>
    <property type="project" value="InterPro"/>
</dbReference>
<evidence type="ECO:0000313" key="8">
    <source>
        <dbReference type="Proteomes" id="UP000306918"/>
    </source>
</evidence>
<feature type="domain" description="Thioredoxin" evidence="6">
    <location>
        <begin position="240"/>
        <end position="378"/>
    </location>
</feature>
<dbReference type="SUPFAM" id="SSF52833">
    <property type="entry name" value="Thioredoxin-like"/>
    <property type="match status" value="1"/>
</dbReference>
<evidence type="ECO:0000259" key="6">
    <source>
        <dbReference type="PROSITE" id="PS51352"/>
    </source>
</evidence>
<evidence type="ECO:0000256" key="5">
    <source>
        <dbReference type="SAM" id="SignalP"/>
    </source>
</evidence>
<dbReference type="InterPro" id="IPR050553">
    <property type="entry name" value="Thioredoxin_ResA/DsbE_sf"/>
</dbReference>
<feature type="chain" id="PRO_5020438829" evidence="5">
    <location>
        <begin position="22"/>
        <end position="378"/>
    </location>
</feature>
<evidence type="ECO:0000256" key="1">
    <source>
        <dbReference type="ARBA" id="ARBA00004196"/>
    </source>
</evidence>
<sequence>MMKNKLIIGMLLLLTFGSAFAQQKFTIKGTLAKPKGDIKVMLSYSDNGSYKQDSAIVQKGVFTFSGSVTEPTRATLQVKSLQPDNTPMTYEKFAARDTKEFFLDNTVITVKGDTAVKTATIKGGKTQADFLSLEAALKPFIDTMATLNKQLMQLVKQKDEKGADSLRLQLTAIRKDKTKAEDDFIRNHGNSCVSLDLLHGRSYIIELENFEPLFNTLSADRKNSTTGKKVQERLDIAKKINVGKPAIEFTQQTTEEKPFSLSSLKGKYVLLDFWASWCGPCRTENPHVVKAYNLFKDKNFEIVGVSLDGEKQAWLDAIKKDGLPWVHVSDLKGWKNDVAVLYGINAVPQNFLLDPNGVIIAKDLRGEALAKKLEEVLK</sequence>
<name>A0A4S8HNV6_9BACT</name>
<dbReference type="AlphaFoldDB" id="A0A4S8HNV6"/>
<dbReference type="PANTHER" id="PTHR42852:SF6">
    <property type="entry name" value="THIOL:DISULFIDE INTERCHANGE PROTEIN DSBE"/>
    <property type="match status" value="1"/>
</dbReference>
<evidence type="ECO:0000256" key="2">
    <source>
        <dbReference type="ARBA" id="ARBA00022748"/>
    </source>
</evidence>
<dbReference type="GO" id="GO:0017004">
    <property type="term" value="P:cytochrome complex assembly"/>
    <property type="evidence" value="ECO:0007669"/>
    <property type="project" value="UniProtKB-KW"/>
</dbReference>
<dbReference type="InterPro" id="IPR013766">
    <property type="entry name" value="Thioredoxin_domain"/>
</dbReference>
<evidence type="ECO:0000313" key="7">
    <source>
        <dbReference type="EMBL" id="THU36935.1"/>
    </source>
</evidence>
<dbReference type="PROSITE" id="PS51352">
    <property type="entry name" value="THIOREDOXIN_2"/>
    <property type="match status" value="1"/>
</dbReference>
<dbReference type="Gene3D" id="3.40.30.10">
    <property type="entry name" value="Glutaredoxin"/>
    <property type="match status" value="1"/>
</dbReference>
<dbReference type="OrthoDB" id="750178at2"/>
<dbReference type="GO" id="GO:0016491">
    <property type="term" value="F:oxidoreductase activity"/>
    <property type="evidence" value="ECO:0007669"/>
    <property type="project" value="InterPro"/>
</dbReference>
<dbReference type="Proteomes" id="UP000306918">
    <property type="component" value="Unassembled WGS sequence"/>
</dbReference>
<accession>A0A4S8HNV6</accession>
<gene>
    <name evidence="7" type="ORF">FAM09_18400</name>
</gene>
<protein>
    <submittedName>
        <fullName evidence="7">AhpC/TSA family protein</fullName>
    </submittedName>
</protein>
<dbReference type="EMBL" id="STFF01000005">
    <property type="protein sequence ID" value="THU36935.1"/>
    <property type="molecule type" value="Genomic_DNA"/>
</dbReference>